<reference evidence="7" key="1">
    <citation type="submission" date="2025-08" db="UniProtKB">
        <authorList>
            <consortium name="RefSeq"/>
        </authorList>
    </citation>
    <scope>IDENTIFICATION</scope>
</reference>
<name>A0A3Q0IM45_DIACI</name>
<feature type="domain" description="BPTI/Kunitz inhibitor" evidence="4">
    <location>
        <begin position="21"/>
        <end position="71"/>
    </location>
</feature>
<keyword evidence="1" id="KW-0646">Protease inhibitor</keyword>
<organism evidence="6 7">
    <name type="scientific">Diaphorina citri</name>
    <name type="common">Asian citrus psyllid</name>
    <dbReference type="NCBI Taxonomy" id="121845"/>
    <lineage>
        <taxon>Eukaryota</taxon>
        <taxon>Metazoa</taxon>
        <taxon>Ecdysozoa</taxon>
        <taxon>Arthropoda</taxon>
        <taxon>Hexapoda</taxon>
        <taxon>Insecta</taxon>
        <taxon>Pterygota</taxon>
        <taxon>Neoptera</taxon>
        <taxon>Paraneoptera</taxon>
        <taxon>Hemiptera</taxon>
        <taxon>Sternorrhyncha</taxon>
        <taxon>Psylloidea</taxon>
        <taxon>Psyllidae</taxon>
        <taxon>Diaphorininae</taxon>
        <taxon>Diaphorina</taxon>
    </lineage>
</organism>
<evidence type="ECO:0000313" key="6">
    <source>
        <dbReference type="Proteomes" id="UP000079169"/>
    </source>
</evidence>
<dbReference type="PROSITE" id="PS50835">
    <property type="entry name" value="IG_LIKE"/>
    <property type="match status" value="1"/>
</dbReference>
<dbReference type="InterPro" id="IPR007110">
    <property type="entry name" value="Ig-like_dom"/>
</dbReference>
<evidence type="ECO:0000256" key="1">
    <source>
        <dbReference type="ARBA" id="ARBA00022690"/>
    </source>
</evidence>
<keyword evidence="6" id="KW-1185">Reference proteome</keyword>
<dbReference type="InterPro" id="IPR020901">
    <property type="entry name" value="Prtase_inh_Kunz-CS"/>
</dbReference>
<dbReference type="PRINTS" id="PR00759">
    <property type="entry name" value="BASICPTASE"/>
</dbReference>
<dbReference type="GO" id="GO:0005615">
    <property type="term" value="C:extracellular space"/>
    <property type="evidence" value="ECO:0007669"/>
    <property type="project" value="TreeGrafter"/>
</dbReference>
<proteinExistence type="predicted"/>
<evidence type="ECO:0000259" key="5">
    <source>
        <dbReference type="PROSITE" id="PS50835"/>
    </source>
</evidence>
<evidence type="ECO:0000313" key="7">
    <source>
        <dbReference type="RefSeq" id="XP_026677282.1"/>
    </source>
</evidence>
<dbReference type="Gene3D" id="2.60.40.10">
    <property type="entry name" value="Immunoglobulins"/>
    <property type="match status" value="1"/>
</dbReference>
<dbReference type="GO" id="GO:0004867">
    <property type="term" value="F:serine-type endopeptidase inhibitor activity"/>
    <property type="evidence" value="ECO:0007669"/>
    <property type="project" value="UniProtKB-KW"/>
</dbReference>
<dbReference type="PANTHER" id="PTHR10083:SF374">
    <property type="entry name" value="BPTI_KUNITZ INHIBITOR DOMAIN-CONTAINING PROTEIN"/>
    <property type="match status" value="1"/>
</dbReference>
<accession>A0A3Q0IM45</accession>
<dbReference type="FunFam" id="4.10.410.10:FF:000020">
    <property type="entry name" value="Collagen, type VI, alpha 3"/>
    <property type="match status" value="1"/>
</dbReference>
<evidence type="ECO:0000256" key="2">
    <source>
        <dbReference type="ARBA" id="ARBA00022900"/>
    </source>
</evidence>
<dbReference type="PANTHER" id="PTHR10083">
    <property type="entry name" value="KUNITZ-TYPE PROTEASE INHIBITOR-RELATED"/>
    <property type="match status" value="1"/>
</dbReference>
<dbReference type="Pfam" id="PF00014">
    <property type="entry name" value="Kunitz_BPTI"/>
    <property type="match status" value="1"/>
</dbReference>
<dbReference type="InterPro" id="IPR050098">
    <property type="entry name" value="TFPI/VKTCI-like"/>
</dbReference>
<dbReference type="KEGG" id="dci:113466252"/>
<dbReference type="AlphaFoldDB" id="A0A3Q0IM45"/>
<feature type="domain" description="Ig-like" evidence="5">
    <location>
        <begin position="119"/>
        <end position="163"/>
    </location>
</feature>
<dbReference type="SUPFAM" id="SSF57362">
    <property type="entry name" value="BPTI-like"/>
    <property type="match status" value="1"/>
</dbReference>
<gene>
    <name evidence="7" type="primary">LOC113466252</name>
</gene>
<protein>
    <submittedName>
        <fullName evidence="7">Papilin-like</fullName>
    </submittedName>
</protein>
<dbReference type="PROSITE" id="PS00280">
    <property type="entry name" value="BPTI_KUNITZ_1"/>
    <property type="match status" value="1"/>
</dbReference>
<dbReference type="InterPro" id="IPR036880">
    <property type="entry name" value="Kunitz_BPTI_sf"/>
</dbReference>
<dbReference type="InterPro" id="IPR002223">
    <property type="entry name" value="Kunitz_BPTI"/>
</dbReference>
<dbReference type="CDD" id="cd22637">
    <property type="entry name" value="Kunitz_papilin_mig6-like"/>
    <property type="match status" value="1"/>
</dbReference>
<dbReference type="GeneID" id="113466252"/>
<dbReference type="InterPro" id="IPR013783">
    <property type="entry name" value="Ig-like_fold"/>
</dbReference>
<keyword evidence="2" id="KW-0722">Serine protease inhibitor</keyword>
<dbReference type="InterPro" id="IPR036179">
    <property type="entry name" value="Ig-like_dom_sf"/>
</dbReference>
<dbReference type="SUPFAM" id="SSF48726">
    <property type="entry name" value="Immunoglobulin"/>
    <property type="match status" value="1"/>
</dbReference>
<dbReference type="PROSITE" id="PS50279">
    <property type="entry name" value="BPTI_KUNITZ_2"/>
    <property type="match status" value="1"/>
</dbReference>
<dbReference type="STRING" id="121845.A0A3Q0IM45"/>
<dbReference type="PaxDb" id="121845-A0A3Q0IM45"/>
<dbReference type="RefSeq" id="XP_026677282.1">
    <property type="nucleotide sequence ID" value="XM_026821481.1"/>
</dbReference>
<dbReference type="Proteomes" id="UP000079169">
    <property type="component" value="Unplaced"/>
</dbReference>
<dbReference type="Gene3D" id="4.10.410.10">
    <property type="entry name" value="Pancreatic trypsin inhibitor Kunitz domain"/>
    <property type="match status" value="1"/>
</dbReference>
<sequence>MTRCFGSNTSCFPQFIAKDICLQPAVIGDCANYVLTWYYDSLEARCRQFYYGGCGGNQNNFMTEEACQARCAGGTFVTSSAAPDQLENRIAVVDVLDVCDQPKDVGPCNGNYVNWSSPPRFHNYSEPTVEAEEGNFVTLRCIAIGYPIPVYTWSKGEVSRKFF</sequence>
<keyword evidence="3" id="KW-1015">Disulfide bond</keyword>
<evidence type="ECO:0000256" key="3">
    <source>
        <dbReference type="ARBA" id="ARBA00023157"/>
    </source>
</evidence>
<dbReference type="SMART" id="SM00131">
    <property type="entry name" value="KU"/>
    <property type="match status" value="1"/>
</dbReference>
<evidence type="ECO:0000259" key="4">
    <source>
        <dbReference type="PROSITE" id="PS50279"/>
    </source>
</evidence>